<dbReference type="AlphaFoldDB" id="A0A1F7IE58"/>
<accession>A0A1F7IE58</accession>
<dbReference type="Proteomes" id="UP000177698">
    <property type="component" value="Unassembled WGS sequence"/>
</dbReference>
<sequence length="94" mass="10277">MDSTQLLLTVVLTVTTILLVVVGIQLVFVLKELRGTLKKINEIIDNFEKVGVSVGNSFSEITGFVSGLKTIFKVIDFIHAKKNGKLQSREAGSK</sequence>
<comment type="caution">
    <text evidence="2">The sequence shown here is derived from an EMBL/GenBank/DDBJ whole genome shotgun (WGS) entry which is preliminary data.</text>
</comment>
<evidence type="ECO:0000256" key="1">
    <source>
        <dbReference type="SAM" id="Phobius"/>
    </source>
</evidence>
<keyword evidence="1" id="KW-0812">Transmembrane</keyword>
<gene>
    <name evidence="2" type="ORF">A2954_07240</name>
</gene>
<name>A0A1F7IE58_9BACT</name>
<dbReference type="STRING" id="1802056.A2954_07240"/>
<evidence type="ECO:0008006" key="4">
    <source>
        <dbReference type="Google" id="ProtNLM"/>
    </source>
</evidence>
<keyword evidence="1" id="KW-0472">Membrane</keyword>
<dbReference type="EMBL" id="MGAG01000010">
    <property type="protein sequence ID" value="OGK41647.1"/>
    <property type="molecule type" value="Genomic_DNA"/>
</dbReference>
<keyword evidence="1" id="KW-1133">Transmembrane helix</keyword>
<proteinExistence type="predicted"/>
<reference evidence="2 3" key="1">
    <citation type="journal article" date="2016" name="Nat. Commun.">
        <title>Thousands of microbial genomes shed light on interconnected biogeochemical processes in an aquifer system.</title>
        <authorList>
            <person name="Anantharaman K."/>
            <person name="Brown C.T."/>
            <person name="Hug L.A."/>
            <person name="Sharon I."/>
            <person name="Castelle C.J."/>
            <person name="Probst A.J."/>
            <person name="Thomas B.C."/>
            <person name="Singh A."/>
            <person name="Wilkins M.J."/>
            <person name="Karaoz U."/>
            <person name="Brodie E.L."/>
            <person name="Williams K.H."/>
            <person name="Hubbard S.S."/>
            <person name="Banfield J.F."/>
        </authorList>
    </citation>
    <scope>NUCLEOTIDE SEQUENCE [LARGE SCALE GENOMIC DNA]</scope>
</reference>
<feature type="transmembrane region" description="Helical" evidence="1">
    <location>
        <begin position="6"/>
        <end position="30"/>
    </location>
</feature>
<protein>
    <recommendedName>
        <fullName evidence="4">DUF948 domain-containing protein</fullName>
    </recommendedName>
</protein>
<organism evidence="2 3">
    <name type="scientific">Candidatus Roizmanbacteria bacterium RIFCSPLOWO2_01_FULL_37_12</name>
    <dbReference type="NCBI Taxonomy" id="1802056"/>
    <lineage>
        <taxon>Bacteria</taxon>
        <taxon>Candidatus Roizmaniibacteriota</taxon>
    </lineage>
</organism>
<evidence type="ECO:0000313" key="3">
    <source>
        <dbReference type="Proteomes" id="UP000177698"/>
    </source>
</evidence>
<evidence type="ECO:0000313" key="2">
    <source>
        <dbReference type="EMBL" id="OGK41647.1"/>
    </source>
</evidence>